<evidence type="ECO:0000256" key="1">
    <source>
        <dbReference type="ARBA" id="ARBA00009437"/>
    </source>
</evidence>
<dbReference type="SUPFAM" id="SSF53850">
    <property type="entry name" value="Periplasmic binding protein-like II"/>
    <property type="match status" value="1"/>
</dbReference>
<dbReference type="GO" id="GO:0000976">
    <property type="term" value="F:transcription cis-regulatory region binding"/>
    <property type="evidence" value="ECO:0007669"/>
    <property type="project" value="TreeGrafter"/>
</dbReference>
<dbReference type="OrthoDB" id="9811588at2"/>
<dbReference type="Gene3D" id="3.40.190.290">
    <property type="match status" value="1"/>
</dbReference>
<dbReference type="eggNOG" id="COG0583">
    <property type="taxonomic scope" value="Bacteria"/>
</dbReference>
<dbReference type="PROSITE" id="PS50931">
    <property type="entry name" value="HTH_LYSR"/>
    <property type="match status" value="1"/>
</dbReference>
<dbReference type="PRINTS" id="PR00039">
    <property type="entry name" value="HTHLYSR"/>
</dbReference>
<keyword evidence="3" id="KW-0238">DNA-binding</keyword>
<dbReference type="Proteomes" id="UP000015351">
    <property type="component" value="Unassembled WGS sequence"/>
</dbReference>
<keyword evidence="7" id="KW-1185">Reference proteome</keyword>
<protein>
    <submittedName>
        <fullName evidence="6">Transcriptional regulator, LysR family protein</fullName>
    </submittedName>
</protein>
<feature type="domain" description="HTH lysR-type" evidence="5">
    <location>
        <begin position="1"/>
        <end position="58"/>
    </location>
</feature>
<dbReference type="SUPFAM" id="SSF46785">
    <property type="entry name" value="Winged helix' DNA-binding domain"/>
    <property type="match status" value="1"/>
</dbReference>
<sequence length="296" mass="31800">MSITLLRTLIAVAETGSFVAASGRVHVSQAAVGQQMRRLEEITGAMLFNRQAKPPTLTPLALSLISQAREVVAAYDSLLTEAGGDTALTGSLTLGAVPSSLHGLVPKSLKRLIQSTPQLQVRVLPGLSDELKDMVERGAVDAAITSALPIPSPRFRTYHIAHEPLVLITAPDAAQDTPENLLRALPYIRHTRRAAAGRIAEDWLARNGIEVQSSMELESLETVASVVAHGLGISVVPDICVPDAVFASLRRVPLDTSGRNLCMLTRADCPKTPLIERLMEEVTATVAEYKEKLQSH</sequence>
<accession>S9QPR5</accession>
<evidence type="ECO:0000259" key="5">
    <source>
        <dbReference type="PROSITE" id="PS50931"/>
    </source>
</evidence>
<dbReference type="InterPro" id="IPR000847">
    <property type="entry name" value="LysR_HTH_N"/>
</dbReference>
<proteinExistence type="inferred from homology"/>
<evidence type="ECO:0000313" key="7">
    <source>
        <dbReference type="Proteomes" id="UP000015351"/>
    </source>
</evidence>
<evidence type="ECO:0000256" key="3">
    <source>
        <dbReference type="ARBA" id="ARBA00023125"/>
    </source>
</evidence>
<dbReference type="EMBL" id="AONI01000005">
    <property type="protein sequence ID" value="EPX81622.1"/>
    <property type="molecule type" value="Genomic_DNA"/>
</dbReference>
<evidence type="ECO:0000256" key="4">
    <source>
        <dbReference type="ARBA" id="ARBA00023163"/>
    </source>
</evidence>
<reference evidence="7" key="1">
    <citation type="journal article" date="2013" name="Stand. Genomic Sci.">
        <title>Genome sequence of the Litoreibacter arenae type strain (DSM 19593(T)), a member of the Roseobacter clade isolated from sea sand.</title>
        <authorList>
            <person name="Riedel T."/>
            <person name="Fiebig A."/>
            <person name="Petersen J."/>
            <person name="Gronow S."/>
            <person name="Kyrpides N.C."/>
            <person name="Goker M."/>
            <person name="Klenk H.P."/>
        </authorList>
    </citation>
    <scope>NUCLEOTIDE SEQUENCE [LARGE SCALE GENOMIC DNA]</scope>
    <source>
        <strain evidence="7">DSM 19593</strain>
    </source>
</reference>
<dbReference type="AlphaFoldDB" id="S9QPR5"/>
<dbReference type="STRING" id="1123360.thalar_00178"/>
<dbReference type="InterPro" id="IPR036390">
    <property type="entry name" value="WH_DNA-bd_sf"/>
</dbReference>
<keyword evidence="4" id="KW-0804">Transcription</keyword>
<dbReference type="PATRIC" id="fig|1123360.3.peg.177"/>
<dbReference type="RefSeq" id="WP_021101121.1">
    <property type="nucleotide sequence ID" value="NZ_KE557310.1"/>
</dbReference>
<dbReference type="InterPro" id="IPR036388">
    <property type="entry name" value="WH-like_DNA-bd_sf"/>
</dbReference>
<comment type="similarity">
    <text evidence="1">Belongs to the LysR transcriptional regulatory family.</text>
</comment>
<organism evidence="6 7">
    <name type="scientific">Litoreibacter arenae DSM 19593</name>
    <dbReference type="NCBI Taxonomy" id="1123360"/>
    <lineage>
        <taxon>Bacteria</taxon>
        <taxon>Pseudomonadati</taxon>
        <taxon>Pseudomonadota</taxon>
        <taxon>Alphaproteobacteria</taxon>
        <taxon>Rhodobacterales</taxon>
        <taxon>Roseobacteraceae</taxon>
        <taxon>Litoreibacter</taxon>
    </lineage>
</organism>
<evidence type="ECO:0000256" key="2">
    <source>
        <dbReference type="ARBA" id="ARBA00023015"/>
    </source>
</evidence>
<comment type="caution">
    <text evidence="6">The sequence shown here is derived from an EMBL/GenBank/DDBJ whole genome shotgun (WGS) entry which is preliminary data.</text>
</comment>
<dbReference type="Pfam" id="PF03466">
    <property type="entry name" value="LysR_substrate"/>
    <property type="match status" value="1"/>
</dbReference>
<dbReference type="InterPro" id="IPR005119">
    <property type="entry name" value="LysR_subst-bd"/>
</dbReference>
<dbReference type="PANTHER" id="PTHR30126">
    <property type="entry name" value="HTH-TYPE TRANSCRIPTIONAL REGULATOR"/>
    <property type="match status" value="1"/>
</dbReference>
<keyword evidence="2" id="KW-0805">Transcription regulation</keyword>
<evidence type="ECO:0000313" key="6">
    <source>
        <dbReference type="EMBL" id="EPX81622.1"/>
    </source>
</evidence>
<dbReference type="Pfam" id="PF00126">
    <property type="entry name" value="HTH_1"/>
    <property type="match status" value="1"/>
</dbReference>
<dbReference type="GO" id="GO:0003700">
    <property type="term" value="F:DNA-binding transcription factor activity"/>
    <property type="evidence" value="ECO:0007669"/>
    <property type="project" value="InterPro"/>
</dbReference>
<dbReference type="Gene3D" id="1.10.10.10">
    <property type="entry name" value="Winged helix-like DNA-binding domain superfamily/Winged helix DNA-binding domain"/>
    <property type="match status" value="1"/>
</dbReference>
<gene>
    <name evidence="6" type="ORF">thalar_00178</name>
</gene>
<dbReference type="PANTHER" id="PTHR30126:SF94">
    <property type="entry name" value="LYSR FAMILY TRANSCRIPTIONAL REGULATOR"/>
    <property type="match status" value="1"/>
</dbReference>
<dbReference type="HOGENOM" id="CLU_039613_6_0_5"/>
<name>S9QPR5_9RHOB</name>